<sequence>MVVSSLSNMDAFPTSFPSGGDSGMTGSHSEFQNMLIDERLRCAHHKTNYQTLKVEHTRLQDEYIKSQNELKRLLNEKQTNQEKLQLLLQELREELVEKTRDLEEMKLQVLTPQKLELLKAQIQQELETPMRERFRNLDEIARLEEDKEELYNQMFSVDPTRDSKQVEQLAQEKVQLCQKVKGLKAEVAELRAEKENSGAQVENAQRIQVRQLAEMQATVRSLEAEKQSAKLQVERLEKELQSSNEQNTVLISKLHKAEREINTLTSKVKELKHSNKLEITNIKLEAARAKSELERERNKIQSELDGLQSDNEILKSAVEYHKVHLVEKDRELIRKVQAAKEEGYQKLVVLQDEKLELENRLADLEKMKVEYDVWRQTEKDQCEEKLRASQMAEESARRELQSIRLKLQQQIVNIENAEKEKNENSDLKQQISGLQIQVTSLAQSENELLNSNQILKEMVERLKQECRNLRSQAEKAQLEVEKTLEEKHIQWLEEKHKLHERITDREEKYNQAKEKLQRAAIAQKKRKSLHENKLKRLQEKVEILEAKREELETENQVLNRQNVPFEEYTRLQKRLKDIQRRHNEFRSLILVPNIPPAVSSINPVSFQSSAVVPSMELAFPPHVQEEQHQRELSLLRKRLEELETTQRKQLEELGSPGE</sequence>
<reference evidence="8" key="3">
    <citation type="submission" date="2018-12" db="EMBL/GenBank/DDBJ databases">
        <title>G10K-VGP greater horseshoe bat female genome, primary haplotype.</title>
        <authorList>
            <person name="Teeling E."/>
            <person name="Myers G."/>
            <person name="Vernes S."/>
            <person name="Pippel M."/>
            <person name="Winkler S."/>
            <person name="Fedrigo O."/>
            <person name="Rhie A."/>
            <person name="Koren S."/>
            <person name="Phillippy A."/>
            <person name="Lewin H."/>
            <person name="Damas J."/>
            <person name="Howe K."/>
            <person name="Mountcastle J."/>
            <person name="Jarvis E.D."/>
        </authorList>
    </citation>
    <scope>NUCLEOTIDE SEQUENCE [LARGE SCALE GENOMIC DNA]</scope>
</reference>
<evidence type="ECO:0000313" key="8">
    <source>
        <dbReference type="Proteomes" id="UP000472240"/>
    </source>
</evidence>
<accession>A0A671G055</accession>
<dbReference type="AlphaFoldDB" id="A0A671G055"/>
<evidence type="ECO:0000256" key="5">
    <source>
        <dbReference type="SAM" id="Coils"/>
    </source>
</evidence>
<feature type="coiled-coil region" evidence="5">
    <location>
        <begin position="625"/>
        <end position="652"/>
    </location>
</feature>
<dbReference type="GO" id="GO:0060271">
    <property type="term" value="P:cilium assembly"/>
    <property type="evidence" value="ECO:0007669"/>
    <property type="project" value="TreeGrafter"/>
</dbReference>
<reference evidence="7" key="4">
    <citation type="submission" date="2025-08" db="UniProtKB">
        <authorList>
            <consortium name="Ensembl"/>
        </authorList>
    </citation>
    <scope>IDENTIFICATION</scope>
</reference>
<feature type="region of interest" description="Disordered" evidence="6">
    <location>
        <begin position="1"/>
        <end position="28"/>
    </location>
</feature>
<evidence type="ECO:0000256" key="4">
    <source>
        <dbReference type="ARBA" id="ARBA00023212"/>
    </source>
</evidence>
<dbReference type="InterPro" id="IPR052116">
    <property type="entry name" value="Centro_Cilium_Assembly"/>
</dbReference>
<dbReference type="GO" id="GO:0005814">
    <property type="term" value="C:centriole"/>
    <property type="evidence" value="ECO:0007669"/>
    <property type="project" value="TreeGrafter"/>
</dbReference>
<dbReference type="GO" id="GO:0051660">
    <property type="term" value="P:establishment of centrosome localization"/>
    <property type="evidence" value="ECO:0007669"/>
    <property type="project" value="TreeGrafter"/>
</dbReference>
<dbReference type="GO" id="GO:0005794">
    <property type="term" value="C:Golgi apparatus"/>
    <property type="evidence" value="ECO:0007669"/>
    <property type="project" value="TreeGrafter"/>
</dbReference>
<dbReference type="GO" id="GO:0005813">
    <property type="term" value="C:centrosome"/>
    <property type="evidence" value="ECO:0007669"/>
    <property type="project" value="UniProtKB-SubCell"/>
</dbReference>
<keyword evidence="3 5" id="KW-0175">Coiled coil</keyword>
<dbReference type="Proteomes" id="UP000472240">
    <property type="component" value="Chromosome 10"/>
</dbReference>
<keyword evidence="4" id="KW-0206">Cytoskeleton</keyword>
<dbReference type="GeneTree" id="ENSGT00940000154003"/>
<reference evidence="7 8" key="1">
    <citation type="journal article" date="2015" name="Annu Rev Anim Biosci">
        <title>The Genome 10K Project: a way forward.</title>
        <authorList>
            <person name="Koepfli K.P."/>
            <person name="Paten B."/>
            <person name="O'Brien S.J."/>
            <person name="Koepfli K.P."/>
            <person name="Paten B."/>
            <person name="Antunes A."/>
            <person name="Belov K."/>
            <person name="Bustamante C."/>
            <person name="Castoe T.A."/>
            <person name="Clawson H."/>
            <person name="Crawford A.J."/>
            <person name="Diekhans M."/>
            <person name="Distel D."/>
            <person name="Durbin R."/>
            <person name="Earl D."/>
            <person name="Fujita M.K."/>
            <person name="Gamble T."/>
            <person name="Georges A."/>
            <person name="Gemmell N."/>
            <person name="Gilbert M.T."/>
            <person name="Graves J.M."/>
            <person name="Green R.E."/>
            <person name="Hickey G."/>
            <person name="Jarvis E.D."/>
            <person name="Johnson W."/>
            <person name="Komissarov A."/>
            <person name="Korf I."/>
            <person name="Kuhn R."/>
            <person name="Larkin D.M."/>
            <person name="Lewin H."/>
            <person name="Lopez J.V."/>
            <person name="Ma J."/>
            <person name="Marques-Bonet T."/>
            <person name="Miller W."/>
            <person name="Murphy R."/>
            <person name="Pevzner P."/>
            <person name="Shapiro B."/>
            <person name="Steiner C."/>
            <person name="Tamazian G."/>
            <person name="Venkatesh B."/>
            <person name="Wang J."/>
            <person name="Wayne R."/>
            <person name="Wiley E."/>
            <person name="Yang H."/>
            <person name="Zhang G."/>
            <person name="Haussler D."/>
            <person name="Ryder O."/>
            <person name="O'Brien S.J."/>
        </authorList>
    </citation>
    <scope>NUCLEOTIDE SEQUENCE</scope>
</reference>
<feature type="coiled-coil region" evidence="5">
    <location>
        <begin position="49"/>
        <end position="108"/>
    </location>
</feature>
<dbReference type="Ensembl" id="ENSRFET00010030677.1">
    <property type="protein sequence ID" value="ENSRFEP00010028254.1"/>
    <property type="gene ID" value="ENSRFEG00010018746.1"/>
</dbReference>
<evidence type="ECO:0000256" key="3">
    <source>
        <dbReference type="ARBA" id="ARBA00023054"/>
    </source>
</evidence>
<name>A0A671G055_RHIFE</name>
<feature type="coiled-coil region" evidence="5">
    <location>
        <begin position="166"/>
        <end position="588"/>
    </location>
</feature>
<gene>
    <name evidence="7" type="primary">CEP83</name>
</gene>
<keyword evidence="8" id="KW-1185">Reference proteome</keyword>
<organism evidence="7 8">
    <name type="scientific">Rhinolophus ferrumequinum</name>
    <name type="common">Greater horseshoe bat</name>
    <dbReference type="NCBI Taxonomy" id="59479"/>
    <lineage>
        <taxon>Eukaryota</taxon>
        <taxon>Metazoa</taxon>
        <taxon>Chordata</taxon>
        <taxon>Craniata</taxon>
        <taxon>Vertebrata</taxon>
        <taxon>Euteleostomi</taxon>
        <taxon>Mammalia</taxon>
        <taxon>Eutheria</taxon>
        <taxon>Laurasiatheria</taxon>
        <taxon>Chiroptera</taxon>
        <taxon>Yinpterochiroptera</taxon>
        <taxon>Rhinolophoidea</taxon>
        <taxon>Rhinolophidae</taxon>
        <taxon>Rhinolophinae</taxon>
        <taxon>Rhinolophus</taxon>
    </lineage>
</organism>
<proteinExistence type="predicted"/>
<evidence type="ECO:0000256" key="2">
    <source>
        <dbReference type="ARBA" id="ARBA00022490"/>
    </source>
</evidence>
<evidence type="ECO:0000256" key="6">
    <source>
        <dbReference type="SAM" id="MobiDB-lite"/>
    </source>
</evidence>
<dbReference type="GO" id="GO:0097539">
    <property type="term" value="C:ciliary transition fiber"/>
    <property type="evidence" value="ECO:0007669"/>
    <property type="project" value="TreeGrafter"/>
</dbReference>
<keyword evidence="2" id="KW-0963">Cytoplasm</keyword>
<comment type="subcellular location">
    <subcellularLocation>
        <location evidence="1">Cytoplasm</location>
        <location evidence="1">Cytoskeleton</location>
        <location evidence="1">Microtubule organizing center</location>
        <location evidence="1">Centrosome</location>
    </subcellularLocation>
</comment>
<evidence type="ECO:0000256" key="1">
    <source>
        <dbReference type="ARBA" id="ARBA00004300"/>
    </source>
</evidence>
<dbReference type="PANTHER" id="PTHR23170">
    <property type="entry name" value="NY-REN-58 ANTIGEN"/>
    <property type="match status" value="1"/>
</dbReference>
<reference evidence="7 8" key="2">
    <citation type="journal article" date="2018" name="Annu Rev Anim Biosci">
        <title>Bat Biology, Genomes, and the Bat1K Project: To Generate Chromosome-Level Genomes for All Living Bat Species.</title>
        <authorList>
            <person name="Teeling E.C."/>
            <person name="Vernes S.C."/>
            <person name="Davalos L.M."/>
            <person name="Ray D.A."/>
            <person name="Gilbert M.T.P."/>
            <person name="Myers E."/>
        </authorList>
    </citation>
    <scope>NUCLEOTIDE SEQUENCE</scope>
</reference>
<reference evidence="7" key="5">
    <citation type="submission" date="2025-09" db="UniProtKB">
        <authorList>
            <consortium name="Ensembl"/>
        </authorList>
    </citation>
    <scope>IDENTIFICATION</scope>
</reference>
<dbReference type="PANTHER" id="PTHR23170:SF2">
    <property type="entry name" value="CENTROSOMAL PROTEIN OF 83 KDA"/>
    <property type="match status" value="1"/>
</dbReference>
<evidence type="ECO:0000313" key="7">
    <source>
        <dbReference type="Ensembl" id="ENSRFEP00010028254.1"/>
    </source>
</evidence>
<protein>
    <submittedName>
        <fullName evidence="7">Centrosomal protein 83</fullName>
    </submittedName>
</protein>